<organism evidence="1 2">
    <name type="scientific">Neiella marina</name>
    <dbReference type="NCBI Taxonomy" id="508461"/>
    <lineage>
        <taxon>Bacteria</taxon>
        <taxon>Pseudomonadati</taxon>
        <taxon>Pseudomonadota</taxon>
        <taxon>Gammaproteobacteria</taxon>
        <taxon>Alteromonadales</taxon>
        <taxon>Echinimonadaceae</taxon>
        <taxon>Neiella</taxon>
    </lineage>
</organism>
<gene>
    <name evidence="1" type="ORF">GCM10011369_13110</name>
</gene>
<accession>A0A8J2U421</accession>
<dbReference type="Proteomes" id="UP000619743">
    <property type="component" value="Unassembled WGS sequence"/>
</dbReference>
<protein>
    <submittedName>
        <fullName evidence="1">Uncharacterized protein</fullName>
    </submittedName>
</protein>
<sequence length="239" mass="25599">MKHLLILAMTAILGACSSTHTTPPLAKQGVTKVGVVVLVDEAPTHVHKGSLAYFDFAESIASEHNYQQQLGEEVSRLLKGANHQTVAIAPTATLMAERADLFTYLSANMAFEKDVANELASLASANQLDYVIAVYPKNAPVERNARDYVSGLGLYSYCNFGQCSVDVLSSLDARIYDASAGKAVALSAFEPYQRTRLSTVELPDDPASLSPATVDAAAQQGVDEFVQRLSVMLKQAGMV</sequence>
<dbReference type="AlphaFoldDB" id="A0A8J2U421"/>
<dbReference type="PROSITE" id="PS51257">
    <property type="entry name" value="PROKAR_LIPOPROTEIN"/>
    <property type="match status" value="1"/>
</dbReference>
<proteinExistence type="predicted"/>
<keyword evidence="2" id="KW-1185">Reference proteome</keyword>
<evidence type="ECO:0000313" key="2">
    <source>
        <dbReference type="Proteomes" id="UP000619743"/>
    </source>
</evidence>
<reference evidence="2" key="1">
    <citation type="journal article" date="2019" name="Int. J. Syst. Evol. Microbiol.">
        <title>The Global Catalogue of Microorganisms (GCM) 10K type strain sequencing project: providing services to taxonomists for standard genome sequencing and annotation.</title>
        <authorList>
            <consortium name="The Broad Institute Genomics Platform"/>
            <consortium name="The Broad Institute Genome Sequencing Center for Infectious Disease"/>
            <person name="Wu L."/>
            <person name="Ma J."/>
        </authorList>
    </citation>
    <scope>NUCLEOTIDE SEQUENCE [LARGE SCALE GENOMIC DNA]</scope>
    <source>
        <strain evidence="2">CGMCC 1.10130</strain>
    </source>
</reference>
<dbReference type="EMBL" id="BMDX01000005">
    <property type="protein sequence ID" value="GGA72760.1"/>
    <property type="molecule type" value="Genomic_DNA"/>
</dbReference>
<name>A0A8J2U421_9GAMM</name>
<dbReference type="RefSeq" id="WP_087505323.1">
    <property type="nucleotide sequence ID" value="NZ_BMDX01000005.1"/>
</dbReference>
<evidence type="ECO:0000313" key="1">
    <source>
        <dbReference type="EMBL" id="GGA72760.1"/>
    </source>
</evidence>
<comment type="caution">
    <text evidence="1">The sequence shown here is derived from an EMBL/GenBank/DDBJ whole genome shotgun (WGS) entry which is preliminary data.</text>
</comment>